<accession>A0A437Q7H7</accession>
<protein>
    <recommendedName>
        <fullName evidence="3">YebB family permuted papain-like enzyme</fullName>
    </recommendedName>
</protein>
<dbReference type="InterPro" id="IPR038765">
    <property type="entry name" value="Papain-like_cys_pep_sf"/>
</dbReference>
<evidence type="ECO:0000313" key="1">
    <source>
        <dbReference type="EMBL" id="RVU30449.1"/>
    </source>
</evidence>
<evidence type="ECO:0000313" key="2">
    <source>
        <dbReference type="Proteomes" id="UP000282818"/>
    </source>
</evidence>
<dbReference type="RefSeq" id="WP_127694645.1">
    <property type="nucleotide sequence ID" value="NZ_SACQ01000005.1"/>
</dbReference>
<proteinExistence type="predicted"/>
<gene>
    <name evidence="1" type="ORF">EOE65_12470</name>
</gene>
<keyword evidence="2" id="KW-1185">Reference proteome</keyword>
<organism evidence="1 2">
    <name type="scientific">Neptunomonas marina</name>
    <dbReference type="NCBI Taxonomy" id="1815562"/>
    <lineage>
        <taxon>Bacteria</taxon>
        <taxon>Pseudomonadati</taxon>
        <taxon>Pseudomonadota</taxon>
        <taxon>Gammaproteobacteria</taxon>
        <taxon>Oceanospirillales</taxon>
        <taxon>Oceanospirillaceae</taxon>
        <taxon>Neptunomonas</taxon>
    </lineage>
</organism>
<evidence type="ECO:0008006" key="3">
    <source>
        <dbReference type="Google" id="ProtNLM"/>
    </source>
</evidence>
<dbReference type="InterPro" id="IPR024453">
    <property type="entry name" value="Peptidase_C92"/>
</dbReference>
<dbReference type="Pfam" id="PF05708">
    <property type="entry name" value="Peptidase_C92"/>
    <property type="match status" value="1"/>
</dbReference>
<name>A0A437Q7H7_9GAMM</name>
<sequence>MNKTDLISTAVTEHLKEGDLLFIAIDSFLYRQVAQGTGSWCSHVGVAIQQHGRWYVAESAIPKVRITPLDKFIARAKSGRIAVHRFNKGISDTQLSALKQAVQSHLGKWYHLGFNYDDKRMFCSKFTALVLESALGIKLGEVETLEQLITKNPQANVGFWRCWYLGFIPWKRRTITPESLLKDPRLLPIFNH</sequence>
<dbReference type="EMBL" id="SACQ01000005">
    <property type="protein sequence ID" value="RVU30449.1"/>
    <property type="molecule type" value="Genomic_DNA"/>
</dbReference>
<dbReference type="SUPFAM" id="SSF54001">
    <property type="entry name" value="Cysteine proteinases"/>
    <property type="match status" value="1"/>
</dbReference>
<dbReference type="Gene3D" id="3.90.1720.10">
    <property type="entry name" value="endopeptidase domain like (from Nostoc punctiforme)"/>
    <property type="match status" value="1"/>
</dbReference>
<comment type="caution">
    <text evidence="1">The sequence shown here is derived from an EMBL/GenBank/DDBJ whole genome shotgun (WGS) entry which is preliminary data.</text>
</comment>
<reference evidence="1 2" key="1">
    <citation type="submission" date="2019-01" db="EMBL/GenBank/DDBJ databases">
        <authorList>
            <person name="Chen W.-M."/>
        </authorList>
    </citation>
    <scope>NUCLEOTIDE SEQUENCE [LARGE SCALE GENOMIC DNA]</scope>
    <source>
        <strain evidence="1 2">HPM-16</strain>
    </source>
</reference>
<dbReference type="AlphaFoldDB" id="A0A437Q7H7"/>
<dbReference type="Proteomes" id="UP000282818">
    <property type="component" value="Unassembled WGS sequence"/>
</dbReference>